<feature type="binding site" evidence="10">
    <location>
        <position position="307"/>
    </location>
    <ligand>
        <name>substrate</name>
    </ligand>
</feature>
<evidence type="ECO:0000256" key="7">
    <source>
        <dbReference type="ARBA" id="ARBA00023027"/>
    </source>
</evidence>
<dbReference type="UniPathway" id="UPA00244">
    <property type="reaction ID" value="UER00312"/>
</dbReference>
<dbReference type="GO" id="GO:0008270">
    <property type="term" value="F:zinc ion binding"/>
    <property type="evidence" value="ECO:0007669"/>
    <property type="project" value="UniProtKB-UniRule"/>
</dbReference>
<proteinExistence type="inferred from homology"/>
<dbReference type="GO" id="GO:0050897">
    <property type="term" value="F:cobalt ion binding"/>
    <property type="evidence" value="ECO:0007669"/>
    <property type="project" value="UniProtKB-UniRule"/>
</dbReference>
<protein>
    <recommendedName>
        <fullName evidence="10">4-hydroxythreonine-4-phosphate dehydrogenase</fullName>
        <ecNumber evidence="10">1.1.1.262</ecNumber>
    </recommendedName>
    <alternativeName>
        <fullName evidence="10">4-(phosphohydroxy)-L-threonine dehydrogenase</fullName>
    </alternativeName>
</protein>
<dbReference type="Pfam" id="PF04166">
    <property type="entry name" value="PdxA"/>
    <property type="match status" value="1"/>
</dbReference>
<comment type="cofactor">
    <cofactor evidence="10">
        <name>Zn(2+)</name>
        <dbReference type="ChEBI" id="CHEBI:29105"/>
    </cofactor>
    <cofactor evidence="10">
        <name>Mg(2+)</name>
        <dbReference type="ChEBI" id="CHEBI:18420"/>
    </cofactor>
    <cofactor evidence="10">
        <name>Co(2+)</name>
        <dbReference type="ChEBI" id="CHEBI:48828"/>
    </cofactor>
    <text evidence="10">Binds 1 divalent metal cation per subunit. Can use ions such as Zn(2+), Mg(2+) or Co(2+).</text>
</comment>
<evidence type="ECO:0000256" key="9">
    <source>
        <dbReference type="ARBA" id="ARBA00023285"/>
    </source>
</evidence>
<reference evidence="11 12" key="1">
    <citation type="submission" date="2019-03" db="EMBL/GenBank/DDBJ databases">
        <title>Freshwater and sediment microbial communities from various areas in North America, analyzing microbe dynamics in response to fracking.</title>
        <authorList>
            <person name="Lamendella R."/>
        </authorList>
    </citation>
    <scope>NUCLEOTIDE SEQUENCE [LARGE SCALE GENOMIC DNA]</scope>
    <source>
        <strain evidence="11 12">1_TX</strain>
    </source>
</reference>
<dbReference type="HAMAP" id="MF_00536">
    <property type="entry name" value="PdxA"/>
    <property type="match status" value="1"/>
</dbReference>
<comment type="miscellaneous">
    <text evidence="10">The active site is located at the dimer interface.</text>
</comment>
<evidence type="ECO:0000256" key="8">
    <source>
        <dbReference type="ARBA" id="ARBA00023096"/>
    </source>
</evidence>
<evidence type="ECO:0000256" key="3">
    <source>
        <dbReference type="ARBA" id="ARBA00022833"/>
    </source>
</evidence>
<dbReference type="SUPFAM" id="SSF53659">
    <property type="entry name" value="Isocitrate/Isopropylmalate dehydrogenase-like"/>
    <property type="match status" value="1"/>
</dbReference>
<dbReference type="PANTHER" id="PTHR30004">
    <property type="entry name" value="4-HYDROXYTHREONINE-4-PHOSPHATE DEHYDROGENASE"/>
    <property type="match status" value="1"/>
</dbReference>
<dbReference type="Proteomes" id="UP000295150">
    <property type="component" value="Unassembled WGS sequence"/>
</dbReference>
<keyword evidence="1 10" id="KW-0963">Cytoplasm</keyword>
<dbReference type="InterPro" id="IPR005255">
    <property type="entry name" value="PdxA_fam"/>
</dbReference>
<dbReference type="Gene3D" id="3.40.718.10">
    <property type="entry name" value="Isopropylmalate Dehydrogenase"/>
    <property type="match status" value="1"/>
</dbReference>
<evidence type="ECO:0000256" key="6">
    <source>
        <dbReference type="ARBA" id="ARBA00023002"/>
    </source>
</evidence>
<dbReference type="NCBIfam" id="TIGR00557">
    <property type="entry name" value="pdxA"/>
    <property type="match status" value="1"/>
</dbReference>
<feature type="binding site" evidence="10">
    <location>
        <position position="289"/>
    </location>
    <ligand>
        <name>substrate</name>
    </ligand>
</feature>
<keyword evidence="5 10" id="KW-0521">NADP</keyword>
<dbReference type="GO" id="GO:0008615">
    <property type="term" value="P:pyridoxine biosynthetic process"/>
    <property type="evidence" value="ECO:0007669"/>
    <property type="project" value="UniProtKB-UniRule"/>
</dbReference>
<feature type="binding site" evidence="10">
    <location>
        <position position="140"/>
    </location>
    <ligand>
        <name>substrate</name>
    </ligand>
</feature>
<dbReference type="GO" id="GO:0042823">
    <property type="term" value="P:pyridoxal phosphate biosynthetic process"/>
    <property type="evidence" value="ECO:0007669"/>
    <property type="project" value="UniProtKB-UniRule"/>
</dbReference>
<dbReference type="GO" id="GO:0051287">
    <property type="term" value="F:NAD binding"/>
    <property type="evidence" value="ECO:0007669"/>
    <property type="project" value="InterPro"/>
</dbReference>
<organism evidence="11 12">
    <name type="scientific">Halomonas ventosae</name>
    <dbReference type="NCBI Taxonomy" id="229007"/>
    <lineage>
        <taxon>Bacteria</taxon>
        <taxon>Pseudomonadati</taxon>
        <taxon>Pseudomonadota</taxon>
        <taxon>Gammaproteobacteria</taxon>
        <taxon>Oceanospirillales</taxon>
        <taxon>Halomonadaceae</taxon>
        <taxon>Halomonas</taxon>
    </lineage>
</organism>
<comment type="catalytic activity">
    <reaction evidence="10">
        <text>4-(phosphooxy)-L-threonine + NAD(+) = 3-amino-2-oxopropyl phosphate + CO2 + NADH</text>
        <dbReference type="Rhea" id="RHEA:32275"/>
        <dbReference type="ChEBI" id="CHEBI:16526"/>
        <dbReference type="ChEBI" id="CHEBI:57279"/>
        <dbReference type="ChEBI" id="CHEBI:57540"/>
        <dbReference type="ChEBI" id="CHEBI:57945"/>
        <dbReference type="ChEBI" id="CHEBI:58452"/>
        <dbReference type="EC" id="1.1.1.262"/>
    </reaction>
</comment>
<keyword evidence="7 10" id="KW-0520">NAD</keyword>
<evidence type="ECO:0000313" key="11">
    <source>
        <dbReference type="EMBL" id="TDO09860.1"/>
    </source>
</evidence>
<feature type="binding site" evidence="10">
    <location>
        <position position="181"/>
    </location>
    <ligand>
        <name>a divalent metal cation</name>
        <dbReference type="ChEBI" id="CHEBI:60240"/>
        <note>ligand shared between dimeric partners</note>
    </ligand>
</feature>
<feature type="binding site" evidence="10">
    <location>
        <position position="281"/>
    </location>
    <ligand>
        <name>a divalent metal cation</name>
        <dbReference type="ChEBI" id="CHEBI:60240"/>
        <note>ligand shared between dimeric partners</note>
    </ligand>
</feature>
<keyword evidence="4 10" id="KW-0460">Magnesium</keyword>
<sequence>MATANIPLLALTCGEPAGIGPELAVMLVADEVPSARLVAVGDPALLAERAALLGRRVEVRVLTPDEPVPAPRRGVLPVWPVALRAPSQPGRLEPANAGHVLETLDVAIAACLSGHAAGMVTTPLHKGVILDAGHVGFTGHTEYLRDACGMKEVVMMLATDSALHARGPGMLALRVALATTHLPLREVADAITAPRLERLLRILYADLQRWFGVVAPRIAVCGLNPHAGEGGHLGREELDVIIPTLEGLRAEGLALDGPLPADTLFTPRHLEGVDAVLAMYHDQGLPVLKYAGFGRAANITLGLPLVRTSVDHGTALDLAGTGRADLGSLRVAVALAAQMAGRSTTTPA</sequence>
<feature type="binding site" evidence="10">
    <location>
        <position position="226"/>
    </location>
    <ligand>
        <name>a divalent metal cation</name>
        <dbReference type="ChEBI" id="CHEBI:60240"/>
        <note>ligand shared between dimeric partners</note>
    </ligand>
</feature>
<keyword evidence="2 10" id="KW-0479">Metal-binding</keyword>
<evidence type="ECO:0000256" key="5">
    <source>
        <dbReference type="ARBA" id="ARBA00022857"/>
    </source>
</evidence>
<evidence type="ECO:0000256" key="4">
    <source>
        <dbReference type="ARBA" id="ARBA00022842"/>
    </source>
</evidence>
<feature type="binding site" evidence="10">
    <location>
        <position position="298"/>
    </location>
    <ligand>
        <name>substrate</name>
    </ligand>
</feature>
<comment type="pathway">
    <text evidence="10">Cofactor biosynthesis; pyridoxine 5'-phosphate biosynthesis; pyridoxine 5'-phosphate from D-erythrose 4-phosphate: step 4/5.</text>
</comment>
<dbReference type="InterPro" id="IPR037510">
    <property type="entry name" value="PdxA"/>
</dbReference>
<keyword evidence="6 10" id="KW-0560">Oxidoreductase</keyword>
<dbReference type="EMBL" id="SNWH01000006">
    <property type="protein sequence ID" value="TDO09860.1"/>
    <property type="molecule type" value="Genomic_DNA"/>
</dbReference>
<dbReference type="GO" id="GO:0005737">
    <property type="term" value="C:cytoplasm"/>
    <property type="evidence" value="ECO:0007669"/>
    <property type="project" value="UniProtKB-SubCell"/>
</dbReference>
<gene>
    <name evidence="10" type="primary">pdxA</name>
    <name evidence="11" type="ORF">DFO68_106116</name>
</gene>
<comment type="function">
    <text evidence="10">Catalyzes the NAD(P)-dependent oxidation of 4-(phosphooxy)-L-threonine (HTP) into 2-amino-3-oxo-4-(phosphooxy)butyric acid which spontaneously decarboxylates to form 3-amino-2-oxopropyl phosphate (AHAP).</text>
</comment>
<keyword evidence="9 10" id="KW-0170">Cobalt</keyword>
<feature type="binding site" evidence="10">
    <location>
        <position position="141"/>
    </location>
    <ligand>
        <name>substrate</name>
    </ligand>
</feature>
<accession>A0A4R6HLT2</accession>
<keyword evidence="12" id="KW-1185">Reference proteome</keyword>
<name>A0A4R6HLT2_9GAMM</name>
<evidence type="ECO:0000256" key="10">
    <source>
        <dbReference type="HAMAP-Rule" id="MF_00536"/>
    </source>
</evidence>
<dbReference type="OrthoDB" id="9801783at2"/>
<evidence type="ECO:0000313" key="12">
    <source>
        <dbReference type="Proteomes" id="UP000295150"/>
    </source>
</evidence>
<dbReference type="GO" id="GO:0050570">
    <property type="term" value="F:4-hydroxythreonine-4-phosphate dehydrogenase activity"/>
    <property type="evidence" value="ECO:0007669"/>
    <property type="project" value="UniProtKB-UniRule"/>
</dbReference>
<comment type="subunit">
    <text evidence="10">Homodimer.</text>
</comment>
<dbReference type="RefSeq" id="WP_133482922.1">
    <property type="nucleotide sequence ID" value="NZ_SNWH01000006.1"/>
</dbReference>
<evidence type="ECO:0000256" key="2">
    <source>
        <dbReference type="ARBA" id="ARBA00022723"/>
    </source>
</evidence>
<dbReference type="EC" id="1.1.1.262" evidence="10"/>
<keyword evidence="8 10" id="KW-0664">Pyridoxine biosynthesis</keyword>
<evidence type="ECO:0000256" key="1">
    <source>
        <dbReference type="ARBA" id="ARBA00022490"/>
    </source>
</evidence>
<comment type="subcellular location">
    <subcellularLocation>
        <location evidence="10">Cytoplasm</location>
    </subcellularLocation>
</comment>
<comment type="similarity">
    <text evidence="10">Belongs to the PdxA family.</text>
</comment>
<comment type="caution">
    <text evidence="11">The sequence shown here is derived from an EMBL/GenBank/DDBJ whole genome shotgun (WGS) entry which is preliminary data.</text>
</comment>
<keyword evidence="3 10" id="KW-0862">Zinc</keyword>
<dbReference type="GO" id="GO:0000287">
    <property type="term" value="F:magnesium ion binding"/>
    <property type="evidence" value="ECO:0007669"/>
    <property type="project" value="UniProtKB-UniRule"/>
</dbReference>
<dbReference type="AlphaFoldDB" id="A0A4R6HLT2"/>
<dbReference type="PANTHER" id="PTHR30004:SF5">
    <property type="entry name" value="4-HYDROXYTHREONINE-4-PHOSPHATE DEHYDROGENASE"/>
    <property type="match status" value="1"/>
</dbReference>